<evidence type="ECO:0000313" key="3">
    <source>
        <dbReference type="EMBL" id="KAK1585589.1"/>
    </source>
</evidence>
<keyword evidence="2" id="KW-0732">Signal</keyword>
<evidence type="ECO:0000256" key="2">
    <source>
        <dbReference type="SAM" id="SignalP"/>
    </source>
</evidence>
<dbReference type="Proteomes" id="UP001230504">
    <property type="component" value="Unassembled WGS sequence"/>
</dbReference>
<feature type="region of interest" description="Disordered" evidence="1">
    <location>
        <begin position="231"/>
        <end position="263"/>
    </location>
</feature>
<proteinExistence type="predicted"/>
<comment type="caution">
    <text evidence="3">The sequence shown here is derived from an EMBL/GenBank/DDBJ whole genome shotgun (WGS) entry which is preliminary data.</text>
</comment>
<dbReference type="AlphaFoldDB" id="A0AAD8PVQ0"/>
<feature type="chain" id="PRO_5042079066" evidence="2">
    <location>
        <begin position="29"/>
        <end position="263"/>
    </location>
</feature>
<sequence length="263" mass="28371">MGFMTFSSWRASFASLFVLLTLVLGAAAQSLGLALDEAVLDDANLVCYSKKLTFEQDASELFNDGQLYGLAKLAFEEMRTKFQGDGIRSRRQPGLMAAMAVGKDIYLTSDVEGGSFLYTYAGTGLNPDVVLALERCQTALQQDTDLPVDQQHRAKASCAGVFAVHQYYLDPDVTEEARKDPPPTRIVAYGKPGMSGPIGPQSACGGGGQMRDGVLTWGCKQFMEDEDITVPQEPEPAGISLPNPFPPFTDKQISILSPGRGDN</sequence>
<keyword evidence="4" id="KW-1185">Reference proteome</keyword>
<reference evidence="3" key="1">
    <citation type="submission" date="2021-06" db="EMBL/GenBank/DDBJ databases">
        <title>Comparative genomics, transcriptomics and evolutionary studies reveal genomic signatures of adaptation to plant cell wall in hemibiotrophic fungi.</title>
        <authorList>
            <consortium name="DOE Joint Genome Institute"/>
            <person name="Baroncelli R."/>
            <person name="Diaz J.F."/>
            <person name="Benocci T."/>
            <person name="Peng M."/>
            <person name="Battaglia E."/>
            <person name="Haridas S."/>
            <person name="Andreopoulos W."/>
            <person name="Labutti K."/>
            <person name="Pangilinan J."/>
            <person name="Floch G.L."/>
            <person name="Makela M.R."/>
            <person name="Henrissat B."/>
            <person name="Grigoriev I.V."/>
            <person name="Crouch J.A."/>
            <person name="De Vries R.P."/>
            <person name="Sukno S.A."/>
            <person name="Thon M.R."/>
        </authorList>
    </citation>
    <scope>NUCLEOTIDE SEQUENCE</scope>
    <source>
        <strain evidence="3">CBS 125086</strain>
    </source>
</reference>
<dbReference type="EMBL" id="JAHLJV010000043">
    <property type="protein sequence ID" value="KAK1585589.1"/>
    <property type="molecule type" value="Genomic_DNA"/>
</dbReference>
<organism evidence="3 4">
    <name type="scientific">Colletotrichum navitas</name>
    <dbReference type="NCBI Taxonomy" id="681940"/>
    <lineage>
        <taxon>Eukaryota</taxon>
        <taxon>Fungi</taxon>
        <taxon>Dikarya</taxon>
        <taxon>Ascomycota</taxon>
        <taxon>Pezizomycotina</taxon>
        <taxon>Sordariomycetes</taxon>
        <taxon>Hypocreomycetidae</taxon>
        <taxon>Glomerellales</taxon>
        <taxon>Glomerellaceae</taxon>
        <taxon>Colletotrichum</taxon>
        <taxon>Colletotrichum graminicola species complex</taxon>
    </lineage>
</organism>
<evidence type="ECO:0000256" key="1">
    <source>
        <dbReference type="SAM" id="MobiDB-lite"/>
    </source>
</evidence>
<protein>
    <submittedName>
        <fullName evidence="3">Uncharacterized protein</fullName>
    </submittedName>
</protein>
<feature type="signal peptide" evidence="2">
    <location>
        <begin position="1"/>
        <end position="28"/>
    </location>
</feature>
<dbReference type="GeneID" id="85448091"/>
<name>A0AAD8PVQ0_9PEZI</name>
<dbReference type="RefSeq" id="XP_060412610.1">
    <property type="nucleotide sequence ID" value="XM_060563851.1"/>
</dbReference>
<gene>
    <name evidence="3" type="ORF">LY79DRAFT_670984</name>
</gene>
<evidence type="ECO:0000313" key="4">
    <source>
        <dbReference type="Proteomes" id="UP001230504"/>
    </source>
</evidence>
<accession>A0AAD8PVQ0</accession>